<gene>
    <name evidence="1" type="ORF">EXN66_Car005085</name>
</gene>
<evidence type="ECO:0000313" key="1">
    <source>
        <dbReference type="EMBL" id="KAF3689413.1"/>
    </source>
</evidence>
<dbReference type="EMBL" id="CM015716">
    <property type="protein sequence ID" value="KAF3689413.1"/>
    <property type="molecule type" value="Genomic_DNA"/>
</dbReference>
<keyword evidence="2" id="KW-1185">Reference proteome</keyword>
<dbReference type="AlphaFoldDB" id="A0A6G1PGU6"/>
<dbReference type="Proteomes" id="UP000503349">
    <property type="component" value="Chromosome 5"/>
</dbReference>
<reference evidence="1 2" key="1">
    <citation type="submission" date="2019-02" db="EMBL/GenBank/DDBJ databases">
        <title>Opniocepnalus argus genome.</title>
        <authorList>
            <person name="Zhou C."/>
            <person name="Xiao S."/>
        </authorList>
    </citation>
    <scope>NUCLEOTIDE SEQUENCE [LARGE SCALE GENOMIC DNA]</scope>
    <source>
        <strain evidence="1">OARG1902GOOAL</strain>
        <tissue evidence="1">Muscle</tissue>
    </source>
</reference>
<organism evidence="1 2">
    <name type="scientific">Channa argus</name>
    <name type="common">Northern snakehead</name>
    <name type="synonym">Ophicephalus argus</name>
    <dbReference type="NCBI Taxonomy" id="215402"/>
    <lineage>
        <taxon>Eukaryota</taxon>
        <taxon>Metazoa</taxon>
        <taxon>Chordata</taxon>
        <taxon>Craniata</taxon>
        <taxon>Vertebrata</taxon>
        <taxon>Euteleostomi</taxon>
        <taxon>Actinopterygii</taxon>
        <taxon>Neopterygii</taxon>
        <taxon>Teleostei</taxon>
        <taxon>Neoteleostei</taxon>
        <taxon>Acanthomorphata</taxon>
        <taxon>Anabantaria</taxon>
        <taxon>Anabantiformes</taxon>
        <taxon>Channoidei</taxon>
        <taxon>Channidae</taxon>
        <taxon>Channa</taxon>
    </lineage>
</organism>
<name>A0A6G1PGU6_CHAAH</name>
<sequence>MLTALAPGLGLALLLLLIFSKIFCVLPRKRRCCRTEVVICKGFYYNVKPIEFSH</sequence>
<reference evidence="2" key="2">
    <citation type="submission" date="2019-02" db="EMBL/GenBank/DDBJ databases">
        <title>Opniocepnalus argus Var Kimnra genome.</title>
        <authorList>
            <person name="Zhou C."/>
            <person name="Xiao S."/>
        </authorList>
    </citation>
    <scope>NUCLEOTIDE SEQUENCE [LARGE SCALE GENOMIC DNA]</scope>
</reference>
<proteinExistence type="predicted"/>
<accession>A0A6G1PGU6</accession>
<protein>
    <submittedName>
        <fullName evidence="1">Uncharacterized protein</fullName>
    </submittedName>
</protein>
<evidence type="ECO:0000313" key="2">
    <source>
        <dbReference type="Proteomes" id="UP000503349"/>
    </source>
</evidence>